<dbReference type="PANTHER" id="PTHR30204:SF69">
    <property type="entry name" value="MERR-FAMILY TRANSCRIPTIONAL REGULATOR"/>
    <property type="match status" value="1"/>
</dbReference>
<evidence type="ECO:0000256" key="4">
    <source>
        <dbReference type="ARBA" id="ARBA00023163"/>
    </source>
</evidence>
<dbReference type="CDD" id="cd01282">
    <property type="entry name" value="HTH_MerR-like_sg3"/>
    <property type="match status" value="1"/>
</dbReference>
<dbReference type="SMART" id="SM00422">
    <property type="entry name" value="HTH_MERR"/>
    <property type="match status" value="1"/>
</dbReference>
<evidence type="ECO:0000259" key="5">
    <source>
        <dbReference type="PROSITE" id="PS50937"/>
    </source>
</evidence>
<dbReference type="Proteomes" id="UP001612928">
    <property type="component" value="Unassembled WGS sequence"/>
</dbReference>
<dbReference type="SUPFAM" id="SSF46955">
    <property type="entry name" value="Putative DNA-binding domain"/>
    <property type="match status" value="1"/>
</dbReference>
<evidence type="ECO:0000256" key="1">
    <source>
        <dbReference type="ARBA" id="ARBA00022491"/>
    </source>
</evidence>
<evidence type="ECO:0000256" key="3">
    <source>
        <dbReference type="ARBA" id="ARBA00023125"/>
    </source>
</evidence>
<keyword evidence="1" id="KW-0678">Repressor</keyword>
<organism evidence="6 7">
    <name type="scientific">Nonomuraea indica</name>
    <dbReference type="NCBI Taxonomy" id="1581193"/>
    <lineage>
        <taxon>Bacteria</taxon>
        <taxon>Bacillati</taxon>
        <taxon>Actinomycetota</taxon>
        <taxon>Actinomycetes</taxon>
        <taxon>Streptosporangiales</taxon>
        <taxon>Streptosporangiaceae</taxon>
        <taxon>Nonomuraea</taxon>
    </lineage>
</organism>
<keyword evidence="4" id="KW-0804">Transcription</keyword>
<accession>A0ABW8A1V6</accession>
<dbReference type="PROSITE" id="PS00552">
    <property type="entry name" value="HTH_MERR_1"/>
    <property type="match status" value="1"/>
</dbReference>
<keyword evidence="7" id="KW-1185">Reference proteome</keyword>
<comment type="caution">
    <text evidence="6">The sequence shown here is derived from an EMBL/GenBank/DDBJ whole genome shotgun (WGS) entry which is preliminary data.</text>
</comment>
<keyword evidence="2" id="KW-0805">Transcription regulation</keyword>
<dbReference type="InterPro" id="IPR009061">
    <property type="entry name" value="DNA-bd_dom_put_sf"/>
</dbReference>
<proteinExistence type="predicted"/>
<name>A0ABW8A1V6_9ACTN</name>
<gene>
    <name evidence="6" type="ORF">ACIBP5_12490</name>
</gene>
<dbReference type="Gene3D" id="1.10.1660.10">
    <property type="match status" value="1"/>
</dbReference>
<dbReference type="PANTHER" id="PTHR30204">
    <property type="entry name" value="REDOX-CYCLING DRUG-SENSING TRANSCRIPTIONAL ACTIVATOR SOXR"/>
    <property type="match status" value="1"/>
</dbReference>
<evidence type="ECO:0000313" key="6">
    <source>
        <dbReference type="EMBL" id="MFI7440765.1"/>
    </source>
</evidence>
<evidence type="ECO:0000313" key="7">
    <source>
        <dbReference type="Proteomes" id="UP001612928"/>
    </source>
</evidence>
<dbReference type="PROSITE" id="PS50937">
    <property type="entry name" value="HTH_MERR_2"/>
    <property type="match status" value="1"/>
</dbReference>
<feature type="domain" description="HTH merR-type" evidence="5">
    <location>
        <begin position="1"/>
        <end position="68"/>
    </location>
</feature>
<protein>
    <submittedName>
        <fullName evidence="6">MerR family transcriptional regulator</fullName>
    </submittedName>
</protein>
<dbReference type="PRINTS" id="PR00040">
    <property type="entry name" value="HTHMERR"/>
</dbReference>
<keyword evidence="3" id="KW-0238">DNA-binding</keyword>
<dbReference type="InterPro" id="IPR047057">
    <property type="entry name" value="MerR_fam"/>
</dbReference>
<reference evidence="6 7" key="1">
    <citation type="submission" date="2024-10" db="EMBL/GenBank/DDBJ databases">
        <title>The Natural Products Discovery Center: Release of the First 8490 Sequenced Strains for Exploring Actinobacteria Biosynthetic Diversity.</title>
        <authorList>
            <person name="Kalkreuter E."/>
            <person name="Kautsar S.A."/>
            <person name="Yang D."/>
            <person name="Bader C.D."/>
            <person name="Teijaro C.N."/>
            <person name="Fluegel L."/>
            <person name="Davis C.M."/>
            <person name="Simpson J.R."/>
            <person name="Lauterbach L."/>
            <person name="Steele A.D."/>
            <person name="Gui C."/>
            <person name="Meng S."/>
            <person name="Li G."/>
            <person name="Viehrig K."/>
            <person name="Ye F."/>
            <person name="Su P."/>
            <person name="Kiefer A.F."/>
            <person name="Nichols A."/>
            <person name="Cepeda A.J."/>
            <person name="Yan W."/>
            <person name="Fan B."/>
            <person name="Jiang Y."/>
            <person name="Adhikari A."/>
            <person name="Zheng C.-J."/>
            <person name="Schuster L."/>
            <person name="Cowan T.M."/>
            <person name="Smanski M.J."/>
            <person name="Chevrette M.G."/>
            <person name="De Carvalho L.P.S."/>
            <person name="Shen B."/>
        </authorList>
    </citation>
    <scope>NUCLEOTIDE SEQUENCE [LARGE SCALE GENOMIC DNA]</scope>
    <source>
        <strain evidence="6 7">NPDC049503</strain>
    </source>
</reference>
<sequence length="118" mass="13174">MLIGELSRRTGVSARLLRYYEAQGLLESRRDANGYRTYDEEAVVTVRKVRALLNAGLTTEVIRVVLPCTVGDQPEFDWCADLRALMDRELEAMDRRIDDLRRSRGTLAGYLAGPGAGA</sequence>
<dbReference type="EMBL" id="JBITMB010000003">
    <property type="protein sequence ID" value="MFI7440765.1"/>
    <property type="molecule type" value="Genomic_DNA"/>
</dbReference>
<dbReference type="InterPro" id="IPR000551">
    <property type="entry name" value="MerR-type_HTH_dom"/>
</dbReference>
<dbReference type="RefSeq" id="WP_101785850.1">
    <property type="nucleotide sequence ID" value="NZ_JBITMB010000003.1"/>
</dbReference>
<dbReference type="Pfam" id="PF13411">
    <property type="entry name" value="MerR_1"/>
    <property type="match status" value="1"/>
</dbReference>
<evidence type="ECO:0000256" key="2">
    <source>
        <dbReference type="ARBA" id="ARBA00023015"/>
    </source>
</evidence>